<feature type="region of interest" description="Disordered" evidence="1">
    <location>
        <begin position="1"/>
        <end position="88"/>
    </location>
</feature>
<feature type="compositionally biased region" description="Polar residues" evidence="1">
    <location>
        <begin position="17"/>
        <end position="52"/>
    </location>
</feature>
<dbReference type="Proteomes" id="UP001605036">
    <property type="component" value="Unassembled WGS sequence"/>
</dbReference>
<name>A0ABD1XLA9_9MARC</name>
<comment type="caution">
    <text evidence="2">The sequence shown here is derived from an EMBL/GenBank/DDBJ whole genome shotgun (WGS) entry which is preliminary data.</text>
</comment>
<gene>
    <name evidence="2" type="ORF">R1flu_028290</name>
</gene>
<dbReference type="AlphaFoldDB" id="A0ABD1XLA9"/>
<protein>
    <submittedName>
        <fullName evidence="2">Uncharacterized protein</fullName>
    </submittedName>
</protein>
<accession>A0ABD1XLA9</accession>
<proteinExistence type="predicted"/>
<evidence type="ECO:0000256" key="1">
    <source>
        <dbReference type="SAM" id="MobiDB-lite"/>
    </source>
</evidence>
<organism evidence="2 3">
    <name type="scientific">Riccia fluitans</name>
    <dbReference type="NCBI Taxonomy" id="41844"/>
    <lineage>
        <taxon>Eukaryota</taxon>
        <taxon>Viridiplantae</taxon>
        <taxon>Streptophyta</taxon>
        <taxon>Embryophyta</taxon>
        <taxon>Marchantiophyta</taxon>
        <taxon>Marchantiopsida</taxon>
        <taxon>Marchantiidae</taxon>
        <taxon>Marchantiales</taxon>
        <taxon>Ricciaceae</taxon>
        <taxon>Riccia</taxon>
    </lineage>
</organism>
<dbReference type="EMBL" id="JBHFFA010000008">
    <property type="protein sequence ID" value="KAL2609717.1"/>
    <property type="molecule type" value="Genomic_DNA"/>
</dbReference>
<reference evidence="2 3" key="1">
    <citation type="submission" date="2024-09" db="EMBL/GenBank/DDBJ databases">
        <title>Chromosome-scale assembly of Riccia fluitans.</title>
        <authorList>
            <person name="Paukszto L."/>
            <person name="Sawicki J."/>
            <person name="Karawczyk K."/>
            <person name="Piernik-Szablinska J."/>
            <person name="Szczecinska M."/>
            <person name="Mazdziarz M."/>
        </authorList>
    </citation>
    <scope>NUCLEOTIDE SEQUENCE [LARGE SCALE GENOMIC DNA]</scope>
    <source>
        <strain evidence="2">Rf_01</strain>
        <tissue evidence="2">Aerial parts of the thallus</tissue>
    </source>
</reference>
<evidence type="ECO:0000313" key="2">
    <source>
        <dbReference type="EMBL" id="KAL2609717.1"/>
    </source>
</evidence>
<keyword evidence="3" id="KW-1185">Reference proteome</keyword>
<evidence type="ECO:0000313" key="3">
    <source>
        <dbReference type="Proteomes" id="UP001605036"/>
    </source>
</evidence>
<sequence>MYDLFGSSGKFIGIPNASDNGQRSKQNQSRLTTPAASSRNYDLNRTPPQSVPRQDIGEQSGEVRINSPNVDSPTYEISFPQSRPRGVTRQVVRTNKSPYSKSLWEITKAMKGFTKAYREAKKAKQDGEDKKIALLESIFDLRRSNMFATQGKDNT</sequence>